<feature type="domain" description="GtrA/DPMS transmembrane" evidence="7">
    <location>
        <begin position="18"/>
        <end position="138"/>
    </location>
</feature>
<reference evidence="8 9" key="1">
    <citation type="journal article" date="2014" name="Int. J. Syst. Evol. Microbiol.">
        <title>Arthrobacter pityocampae sp. nov., isolated from Thaumetopoea pityocampa (Lep., Thaumetopoeidae).</title>
        <authorList>
            <person name="Ince I.A."/>
            <person name="Demirbag Z."/>
            <person name="Kati H."/>
        </authorList>
    </citation>
    <scope>NUCLEOTIDE SEQUENCE [LARGE SCALE GENOMIC DNA]</scope>
    <source>
        <strain evidence="8 9">Tp2</strain>
    </source>
</reference>
<keyword evidence="9" id="KW-1185">Reference proteome</keyword>
<evidence type="ECO:0000256" key="6">
    <source>
        <dbReference type="SAM" id="Phobius"/>
    </source>
</evidence>
<dbReference type="Pfam" id="PF04138">
    <property type="entry name" value="GtrA_DPMS_TM"/>
    <property type="match status" value="1"/>
</dbReference>
<evidence type="ECO:0000256" key="2">
    <source>
        <dbReference type="ARBA" id="ARBA00009399"/>
    </source>
</evidence>
<evidence type="ECO:0000256" key="3">
    <source>
        <dbReference type="ARBA" id="ARBA00022692"/>
    </source>
</evidence>
<comment type="subcellular location">
    <subcellularLocation>
        <location evidence="1">Membrane</location>
        <topology evidence="1">Multi-pass membrane protein</topology>
    </subcellularLocation>
</comment>
<keyword evidence="4 6" id="KW-1133">Transmembrane helix</keyword>
<name>A0A2S5IUQ5_9MICC</name>
<evidence type="ECO:0000256" key="5">
    <source>
        <dbReference type="ARBA" id="ARBA00023136"/>
    </source>
</evidence>
<dbReference type="PANTHER" id="PTHR38459:SF1">
    <property type="entry name" value="PROPHAGE BACTOPRENOL-LINKED GLUCOSE TRANSLOCASE HOMOLOG"/>
    <property type="match status" value="1"/>
</dbReference>
<feature type="transmembrane region" description="Helical" evidence="6">
    <location>
        <begin position="115"/>
        <end position="133"/>
    </location>
</feature>
<feature type="transmembrane region" description="Helical" evidence="6">
    <location>
        <begin position="81"/>
        <end position="103"/>
    </location>
</feature>
<proteinExistence type="inferred from homology"/>
<dbReference type="Proteomes" id="UP000239297">
    <property type="component" value="Unassembled WGS sequence"/>
</dbReference>
<evidence type="ECO:0000313" key="8">
    <source>
        <dbReference type="EMBL" id="PPB48285.1"/>
    </source>
</evidence>
<protein>
    <submittedName>
        <fullName evidence="8">GtrA family protein</fullName>
    </submittedName>
</protein>
<comment type="similarity">
    <text evidence="2">Belongs to the GtrA family.</text>
</comment>
<comment type="caution">
    <text evidence="8">The sequence shown here is derived from an EMBL/GenBank/DDBJ whole genome shotgun (WGS) entry which is preliminary data.</text>
</comment>
<sequence>MDRGDRFVRDAWKRLGSFTAVGAVAFVVDISVFNILSSGLGVGPLSSKVCSVALATGVSWWGSRRFTFRDFGGRTKRQEVFLFGLTNLVGLGIATACLFVSHYVLGFRGPLADNLSGNVIGVLLGNVFRYLAYRFVVFQPSHRPSADGPDAAVPAASRK</sequence>
<evidence type="ECO:0000313" key="9">
    <source>
        <dbReference type="Proteomes" id="UP000239297"/>
    </source>
</evidence>
<accession>A0A2S5IUQ5</accession>
<dbReference type="PANTHER" id="PTHR38459">
    <property type="entry name" value="PROPHAGE BACTOPRENOL-LINKED GLUCOSE TRANSLOCASE HOMOLOG"/>
    <property type="match status" value="1"/>
</dbReference>
<evidence type="ECO:0000256" key="4">
    <source>
        <dbReference type="ARBA" id="ARBA00022989"/>
    </source>
</evidence>
<dbReference type="InterPro" id="IPR051401">
    <property type="entry name" value="GtrA_CellWall_Glycosyl"/>
</dbReference>
<gene>
    <name evidence="8" type="ORF">C4K88_15145</name>
</gene>
<dbReference type="EMBL" id="PRKW01000006">
    <property type="protein sequence ID" value="PPB48285.1"/>
    <property type="molecule type" value="Genomic_DNA"/>
</dbReference>
<feature type="transmembrane region" description="Helical" evidence="6">
    <location>
        <begin position="42"/>
        <end position="61"/>
    </location>
</feature>
<keyword evidence="5 6" id="KW-0472">Membrane</keyword>
<evidence type="ECO:0000256" key="1">
    <source>
        <dbReference type="ARBA" id="ARBA00004141"/>
    </source>
</evidence>
<dbReference type="InterPro" id="IPR007267">
    <property type="entry name" value="GtrA_DPMS_TM"/>
</dbReference>
<dbReference type="AlphaFoldDB" id="A0A2S5IUQ5"/>
<keyword evidence="3 6" id="KW-0812">Transmembrane</keyword>
<dbReference type="GO" id="GO:0005886">
    <property type="term" value="C:plasma membrane"/>
    <property type="evidence" value="ECO:0007669"/>
    <property type="project" value="TreeGrafter"/>
</dbReference>
<organism evidence="8 9">
    <name type="scientific">Arthrobacter pityocampae</name>
    <dbReference type="NCBI Taxonomy" id="547334"/>
    <lineage>
        <taxon>Bacteria</taxon>
        <taxon>Bacillati</taxon>
        <taxon>Actinomycetota</taxon>
        <taxon>Actinomycetes</taxon>
        <taxon>Micrococcales</taxon>
        <taxon>Micrococcaceae</taxon>
        <taxon>Arthrobacter</taxon>
    </lineage>
</organism>
<feature type="transmembrane region" description="Helical" evidence="6">
    <location>
        <begin position="15"/>
        <end position="36"/>
    </location>
</feature>
<dbReference type="OrthoDB" id="9807815at2"/>
<dbReference type="GO" id="GO:0000271">
    <property type="term" value="P:polysaccharide biosynthetic process"/>
    <property type="evidence" value="ECO:0007669"/>
    <property type="project" value="InterPro"/>
</dbReference>
<evidence type="ECO:0000259" key="7">
    <source>
        <dbReference type="Pfam" id="PF04138"/>
    </source>
</evidence>